<feature type="non-terminal residue" evidence="1">
    <location>
        <position position="1"/>
    </location>
</feature>
<dbReference type="AlphaFoldDB" id="A0A7J9EZB5"/>
<proteinExistence type="predicted"/>
<evidence type="ECO:0000313" key="2">
    <source>
        <dbReference type="Proteomes" id="UP000593568"/>
    </source>
</evidence>
<reference evidence="1 2" key="1">
    <citation type="journal article" date="2019" name="Genome Biol. Evol.">
        <title>Insights into the evolution of the New World diploid cottons (Gossypium, subgenus Houzingenia) based on genome sequencing.</title>
        <authorList>
            <person name="Grover C.E."/>
            <person name="Arick M.A. 2nd"/>
            <person name="Thrash A."/>
            <person name="Conover J.L."/>
            <person name="Sanders W.S."/>
            <person name="Peterson D.G."/>
            <person name="Frelichowski J.E."/>
            <person name="Scheffler J.A."/>
            <person name="Scheffler B.E."/>
            <person name="Wendel J.F."/>
        </authorList>
    </citation>
    <scope>NUCLEOTIDE SEQUENCE [LARGE SCALE GENOMIC DNA]</scope>
    <source>
        <strain evidence="1">8</strain>
        <tissue evidence="1">Leaf</tissue>
    </source>
</reference>
<name>A0A7J9EZB5_9ROSI</name>
<keyword evidence="2" id="KW-1185">Reference proteome</keyword>
<dbReference type="Proteomes" id="UP000593568">
    <property type="component" value="Unassembled WGS sequence"/>
</dbReference>
<accession>A0A7J9EZB5</accession>
<sequence length="83" mass="9150">FSRVGRASLLRASSFFPENQLLLGGLLARLCILMKSEMVATQFRGLIRTVPYCPQCFSIEFNGCLQRSEGIDGFGSEVSIEGE</sequence>
<gene>
    <name evidence="1" type="ORF">Gotri_006202</name>
</gene>
<organism evidence="1 2">
    <name type="scientific">Gossypium trilobum</name>
    <dbReference type="NCBI Taxonomy" id="34281"/>
    <lineage>
        <taxon>Eukaryota</taxon>
        <taxon>Viridiplantae</taxon>
        <taxon>Streptophyta</taxon>
        <taxon>Embryophyta</taxon>
        <taxon>Tracheophyta</taxon>
        <taxon>Spermatophyta</taxon>
        <taxon>Magnoliopsida</taxon>
        <taxon>eudicotyledons</taxon>
        <taxon>Gunneridae</taxon>
        <taxon>Pentapetalae</taxon>
        <taxon>rosids</taxon>
        <taxon>malvids</taxon>
        <taxon>Malvales</taxon>
        <taxon>Malvaceae</taxon>
        <taxon>Malvoideae</taxon>
        <taxon>Gossypium</taxon>
    </lineage>
</organism>
<evidence type="ECO:0000313" key="1">
    <source>
        <dbReference type="EMBL" id="MBA0778330.1"/>
    </source>
</evidence>
<dbReference type="EMBL" id="JABEZW010000010">
    <property type="protein sequence ID" value="MBA0778330.1"/>
    <property type="molecule type" value="Genomic_DNA"/>
</dbReference>
<comment type="caution">
    <text evidence="1">The sequence shown here is derived from an EMBL/GenBank/DDBJ whole genome shotgun (WGS) entry which is preliminary data.</text>
</comment>
<protein>
    <submittedName>
        <fullName evidence="1">Uncharacterized protein</fullName>
    </submittedName>
</protein>